<dbReference type="SUPFAM" id="SSF56399">
    <property type="entry name" value="ADP-ribosylation"/>
    <property type="match status" value="1"/>
</dbReference>
<evidence type="ECO:0000313" key="1">
    <source>
        <dbReference type="EMBL" id="MDX5930516.1"/>
    </source>
</evidence>
<name>A0AAW9DNM7_ACIAO</name>
<dbReference type="EMBL" id="JAWXYB010000018">
    <property type="protein sequence ID" value="MDX5930516.1"/>
    <property type="molecule type" value="Genomic_DNA"/>
</dbReference>
<gene>
    <name evidence="1" type="ORF">SIL87_07045</name>
</gene>
<dbReference type="Gene3D" id="3.20.170.20">
    <property type="entry name" value="Protein of unknown function DUF952"/>
    <property type="match status" value="1"/>
</dbReference>
<dbReference type="Proteomes" id="UP001279553">
    <property type="component" value="Unassembled WGS sequence"/>
</dbReference>
<dbReference type="Pfam" id="PF06108">
    <property type="entry name" value="DUF952"/>
    <property type="match status" value="1"/>
</dbReference>
<protein>
    <submittedName>
        <fullName evidence="1">DUF952 domain-containing protein</fullName>
    </submittedName>
</protein>
<dbReference type="AlphaFoldDB" id="A0AAW9DNM7"/>
<organism evidence="1 2">
    <name type="scientific">Acidiphilium acidophilum</name>
    <name type="common">Thiobacillus acidophilus</name>
    <dbReference type="NCBI Taxonomy" id="76588"/>
    <lineage>
        <taxon>Bacteria</taxon>
        <taxon>Pseudomonadati</taxon>
        <taxon>Pseudomonadota</taxon>
        <taxon>Alphaproteobacteria</taxon>
        <taxon>Acetobacterales</taxon>
        <taxon>Acidocellaceae</taxon>
        <taxon>Acidiphilium</taxon>
    </lineage>
</organism>
<dbReference type="InterPro" id="IPR009297">
    <property type="entry name" value="DUF952"/>
</dbReference>
<keyword evidence="2" id="KW-1185">Reference proteome</keyword>
<dbReference type="RefSeq" id="WP_319613461.1">
    <property type="nucleotide sequence ID" value="NZ_JAWXYB010000018.1"/>
</dbReference>
<evidence type="ECO:0000313" key="2">
    <source>
        <dbReference type="Proteomes" id="UP001279553"/>
    </source>
</evidence>
<reference evidence="1 2" key="1">
    <citation type="submission" date="2023-11" db="EMBL/GenBank/DDBJ databases">
        <title>MicrobeMod: A computational toolkit for identifying prokaryotic methylation and restriction-modification with nanopore sequencing.</title>
        <authorList>
            <person name="Crits-Christoph A."/>
            <person name="Kang S.C."/>
            <person name="Lee H."/>
            <person name="Ostrov N."/>
        </authorList>
    </citation>
    <scope>NUCLEOTIDE SEQUENCE [LARGE SCALE GENOMIC DNA]</scope>
    <source>
        <strain evidence="1 2">DSMZ 700</strain>
    </source>
</reference>
<dbReference type="PANTHER" id="PTHR34129:SF1">
    <property type="entry name" value="DUF952 DOMAIN-CONTAINING PROTEIN"/>
    <property type="match status" value="1"/>
</dbReference>
<proteinExistence type="predicted"/>
<accession>A0AAW9DNM7</accession>
<sequence length="113" mass="12007">MTADVAYKVLSETEFAQFQAAGWFEGSVVDRADGFIHLSAAGQLAETIDRHFQGRDDLVIAAVQLPMLGASLRWEISRGGQAFPHVYGVLPIGAVIAAGPLTRRGDGEVVLPG</sequence>
<dbReference type="PANTHER" id="PTHR34129">
    <property type="entry name" value="BLR1139 PROTEIN"/>
    <property type="match status" value="1"/>
</dbReference>
<comment type="caution">
    <text evidence="1">The sequence shown here is derived from an EMBL/GenBank/DDBJ whole genome shotgun (WGS) entry which is preliminary data.</text>
</comment>